<keyword evidence="3" id="KW-1185">Reference proteome</keyword>
<evidence type="ECO:0000313" key="3">
    <source>
        <dbReference type="Proteomes" id="UP001148838"/>
    </source>
</evidence>
<proteinExistence type="predicted"/>
<evidence type="ECO:0000313" key="2">
    <source>
        <dbReference type="EMBL" id="KAJ4440290.1"/>
    </source>
</evidence>
<organism evidence="2 3">
    <name type="scientific">Periplaneta americana</name>
    <name type="common">American cockroach</name>
    <name type="synonym">Blatta americana</name>
    <dbReference type="NCBI Taxonomy" id="6978"/>
    <lineage>
        <taxon>Eukaryota</taxon>
        <taxon>Metazoa</taxon>
        <taxon>Ecdysozoa</taxon>
        <taxon>Arthropoda</taxon>
        <taxon>Hexapoda</taxon>
        <taxon>Insecta</taxon>
        <taxon>Pterygota</taxon>
        <taxon>Neoptera</taxon>
        <taxon>Polyneoptera</taxon>
        <taxon>Dictyoptera</taxon>
        <taxon>Blattodea</taxon>
        <taxon>Blattoidea</taxon>
        <taxon>Blattidae</taxon>
        <taxon>Blattinae</taxon>
        <taxon>Periplaneta</taxon>
    </lineage>
</organism>
<feature type="region of interest" description="Disordered" evidence="1">
    <location>
        <begin position="1"/>
        <end position="20"/>
    </location>
</feature>
<protein>
    <submittedName>
        <fullName evidence="2">Uncharacterized protein</fullName>
    </submittedName>
</protein>
<gene>
    <name evidence="2" type="ORF">ANN_08429</name>
</gene>
<sequence length="84" mass="9215">MAGLCEGGNEHPGSLKASKKDKYALEGIEEGLIGLMDGACGTIPNYFVTTWIRFGLKKVKIKEIAVAALRGFIALLRRHLYHVQ</sequence>
<dbReference type="Proteomes" id="UP001148838">
    <property type="component" value="Unassembled WGS sequence"/>
</dbReference>
<dbReference type="EMBL" id="JAJSOF020000017">
    <property type="protein sequence ID" value="KAJ4440290.1"/>
    <property type="molecule type" value="Genomic_DNA"/>
</dbReference>
<comment type="caution">
    <text evidence="2">The sequence shown here is derived from an EMBL/GenBank/DDBJ whole genome shotgun (WGS) entry which is preliminary data.</text>
</comment>
<reference evidence="2 3" key="1">
    <citation type="journal article" date="2022" name="Allergy">
        <title>Genome assembly and annotation of Periplaneta americana reveal a comprehensive cockroach allergen profile.</title>
        <authorList>
            <person name="Wang L."/>
            <person name="Xiong Q."/>
            <person name="Saelim N."/>
            <person name="Wang L."/>
            <person name="Nong W."/>
            <person name="Wan A.T."/>
            <person name="Shi M."/>
            <person name="Liu X."/>
            <person name="Cao Q."/>
            <person name="Hui J.H.L."/>
            <person name="Sookrung N."/>
            <person name="Leung T.F."/>
            <person name="Tungtrongchitr A."/>
            <person name="Tsui S.K.W."/>
        </authorList>
    </citation>
    <scope>NUCLEOTIDE SEQUENCE [LARGE SCALE GENOMIC DNA]</scope>
    <source>
        <strain evidence="2">PWHHKU_190912</strain>
    </source>
</reference>
<accession>A0ABQ8T1E2</accession>
<name>A0ABQ8T1E2_PERAM</name>
<evidence type="ECO:0000256" key="1">
    <source>
        <dbReference type="SAM" id="MobiDB-lite"/>
    </source>
</evidence>